<dbReference type="STRING" id="576137.A0A1L7XLX0"/>
<feature type="region of interest" description="Disordered" evidence="1">
    <location>
        <begin position="1"/>
        <end position="34"/>
    </location>
</feature>
<dbReference type="Proteomes" id="UP000184330">
    <property type="component" value="Unassembled WGS sequence"/>
</dbReference>
<protein>
    <recommendedName>
        <fullName evidence="2">Heterokaryon incompatibility domain-containing protein</fullName>
    </recommendedName>
</protein>
<evidence type="ECO:0000313" key="3">
    <source>
        <dbReference type="EMBL" id="CZR66050.1"/>
    </source>
</evidence>
<dbReference type="Pfam" id="PF06985">
    <property type="entry name" value="HET"/>
    <property type="match status" value="1"/>
</dbReference>
<dbReference type="InterPro" id="IPR010730">
    <property type="entry name" value="HET"/>
</dbReference>
<feature type="compositionally biased region" description="Polar residues" evidence="1">
    <location>
        <begin position="18"/>
        <end position="27"/>
    </location>
</feature>
<name>A0A1L7XLX0_9HELO</name>
<feature type="compositionally biased region" description="Polar residues" evidence="1">
    <location>
        <begin position="1"/>
        <end position="10"/>
    </location>
</feature>
<organism evidence="3 4">
    <name type="scientific">Phialocephala subalpina</name>
    <dbReference type="NCBI Taxonomy" id="576137"/>
    <lineage>
        <taxon>Eukaryota</taxon>
        <taxon>Fungi</taxon>
        <taxon>Dikarya</taxon>
        <taxon>Ascomycota</taxon>
        <taxon>Pezizomycotina</taxon>
        <taxon>Leotiomycetes</taxon>
        <taxon>Helotiales</taxon>
        <taxon>Mollisiaceae</taxon>
        <taxon>Phialocephala</taxon>
        <taxon>Phialocephala fortinii species complex</taxon>
    </lineage>
</organism>
<dbReference type="PANTHER" id="PTHR33112">
    <property type="entry name" value="DOMAIN PROTEIN, PUTATIVE-RELATED"/>
    <property type="match status" value="1"/>
</dbReference>
<dbReference type="OrthoDB" id="5135333at2759"/>
<accession>A0A1L7XLX0</accession>
<dbReference type="EMBL" id="FJOG01000034">
    <property type="protein sequence ID" value="CZR66050.1"/>
    <property type="molecule type" value="Genomic_DNA"/>
</dbReference>
<gene>
    <name evidence="3" type="ORF">PAC_15951</name>
</gene>
<feature type="domain" description="Heterokaryon incompatibility" evidence="2">
    <location>
        <begin position="819"/>
        <end position="989"/>
    </location>
</feature>
<evidence type="ECO:0000313" key="4">
    <source>
        <dbReference type="Proteomes" id="UP000184330"/>
    </source>
</evidence>
<evidence type="ECO:0000259" key="2">
    <source>
        <dbReference type="Pfam" id="PF06985"/>
    </source>
</evidence>
<proteinExistence type="predicted"/>
<dbReference type="PANTHER" id="PTHR33112:SF12">
    <property type="entry name" value="HETEROKARYON INCOMPATIBILITY DOMAIN-CONTAINING PROTEIN"/>
    <property type="match status" value="1"/>
</dbReference>
<reference evidence="3 4" key="1">
    <citation type="submission" date="2016-03" db="EMBL/GenBank/DDBJ databases">
        <authorList>
            <person name="Ploux O."/>
        </authorList>
    </citation>
    <scope>NUCLEOTIDE SEQUENCE [LARGE SCALE GENOMIC DNA]</scope>
    <source>
        <strain evidence="3 4">UAMH 11012</strain>
    </source>
</reference>
<keyword evidence="4" id="KW-1185">Reference proteome</keyword>
<evidence type="ECO:0000256" key="1">
    <source>
        <dbReference type="SAM" id="MobiDB-lite"/>
    </source>
</evidence>
<sequence length="1432" mass="159949">MASSRPTSSRGEMLSGPSFANPQSSLAAGSITPEEEIEARSRLADLLILQYDRGTQRNVQDLRHAIENSEAILRRLPRDSPQRPKHLNRLSYARMSEYTASRSQRAIDEAVRCGRLAKLEAAATGLLEKDVRLYCEILNNVGFALSHRCQHGQTSSMSGTGGGETEGSEKSTATADLDEAIDCAREIKTLSLAGSRDYSMALLNLASRLEFRSSSRGHPADHEKAVELLRELQLISTSGSMSGLATIQLGQMALEKFKKTGALEDLDDGLRHIKDGVHILAEDSELRPQILHLVTTLYSSRHEKTKDVADLRNAVSFSNMTLVAVPVSHGVRAGYLLQHMRLLRDFTKAISSAQEVNEAALTAHKHLLNMPNEYRERHTCHTFYGDVLGRKYILSRKLEDLNDAVGYIINICHEYNDNVKQSGTRPQVNTSLLYGLSINVRKLSLASPGQVRDVGAEKLYDQIARTCNSKDFVNGILSVKNEFVTLLGIYADAASRKEAITEEDAQRRANEIDLNEKAELEDRLSRPRWKPEEYKTKLGLRSLAVDPTNERVIMDLSGFMADILGCNPREPMSYTEFVALQTRLEKESVEKAKADGKHPNPKLCYMCRLLKLVSPTAEKVDSRPSFKWKLESLSLPFGTWQQLELRRHCSICRLVLSLVVTDPVTNTLHPRLAAIDREIQGVQLRVSLVQGSKEEILTVEYGMREVGELRMVTESNYTTALRQGWEAKEQCLEFQDFVRDAQEGQSRGGSNGPLCFMTGQQVDLRLLRRWLNDCELAHGEACISSDYYRGEHSDDAEIPLVVIDVIDNCLVPSTSAIKYFTLSYVWGTVDMDPTLLANYGSRCQKEGLPRQLPNTVADAIALVRGLNERYLWVDALCIVQDDLENKMRDIKRMDVIYSRAFATVVALQGASADAGLPGVRPGTRSPQQVEMLVTDAESTDLDYSPDFHLDPKSADRKEKVTLHLVATPPPLHLALETSHWETRGWTFQERLLSRRCLYFADQYVYFQCGRQVLSECGVNSPVRTKMKLWDEDSGNKAITTSLDNPLSDIHHDVLSDLAPEPCLAKTFAAYAKLVEKYTPRKLSYDGDIINAFLGTFAILNVSFQSDIVCGLPASALNLALLWAPTGRLLRRGHLLYIFNRQNMKGRPVVGQLLPTNSNTFQEVYGPSAQPTFDEKVDRRFPSWSWVGWTGAVEYRLFAEMLPDEPLPTSLIEEFVINLDEGELQTIPGRMQQKVVGPLKRGHPTSAALEDASASMINLTLNNAGTENKPTAPPSLPNVLQFRASTVPLSAFTISTQREFISTIHHIHSSSQQAVRHILDRNGKRCGLWWEQTGYVYIGRGVSGDAESKMILVGVSRHEDTFWKRSGPYRAEGEIKLFDDEVYPDIGPGSGLVNVLAVDLDMGHQFGERITVARIHARAWEEAGPVLKIVRLA</sequence>